<dbReference type="EMBL" id="ML978718">
    <property type="protein sequence ID" value="KAF2087890.1"/>
    <property type="molecule type" value="Genomic_DNA"/>
</dbReference>
<dbReference type="SUPFAM" id="SSF56112">
    <property type="entry name" value="Protein kinase-like (PK-like)"/>
    <property type="match status" value="1"/>
</dbReference>
<gene>
    <name evidence="7" type="ORF">K490DRAFT_73371</name>
</gene>
<evidence type="ECO:0000256" key="2">
    <source>
        <dbReference type="ARBA" id="ARBA00022679"/>
    </source>
</evidence>
<dbReference type="SMART" id="SM00220">
    <property type="entry name" value="S_TKc"/>
    <property type="match status" value="1"/>
</dbReference>
<dbReference type="GO" id="GO:0043484">
    <property type="term" value="P:regulation of RNA splicing"/>
    <property type="evidence" value="ECO:0007669"/>
    <property type="project" value="TreeGrafter"/>
</dbReference>
<dbReference type="Gene3D" id="3.30.200.20">
    <property type="entry name" value="Phosphorylase Kinase, domain 1"/>
    <property type="match status" value="1"/>
</dbReference>
<feature type="domain" description="Protein kinase" evidence="6">
    <location>
        <begin position="33"/>
        <end position="344"/>
    </location>
</feature>
<dbReference type="OrthoDB" id="5979581at2759"/>
<dbReference type="Gene3D" id="1.10.510.10">
    <property type="entry name" value="Transferase(Phosphotransferase) domain 1"/>
    <property type="match status" value="1"/>
</dbReference>
<evidence type="ECO:0000256" key="5">
    <source>
        <dbReference type="ARBA" id="ARBA00022840"/>
    </source>
</evidence>
<dbReference type="Proteomes" id="UP000799776">
    <property type="component" value="Unassembled WGS sequence"/>
</dbReference>
<keyword evidence="2" id="KW-0808">Transferase</keyword>
<accession>A0A9P4HZ53</accession>
<dbReference type="InterPro" id="IPR000719">
    <property type="entry name" value="Prot_kinase_dom"/>
</dbReference>
<reference evidence="7" key="1">
    <citation type="journal article" date="2020" name="Stud. Mycol.">
        <title>101 Dothideomycetes genomes: a test case for predicting lifestyles and emergence of pathogens.</title>
        <authorList>
            <person name="Haridas S."/>
            <person name="Albert R."/>
            <person name="Binder M."/>
            <person name="Bloem J."/>
            <person name="Labutti K."/>
            <person name="Salamov A."/>
            <person name="Andreopoulos B."/>
            <person name="Baker S."/>
            <person name="Barry K."/>
            <person name="Bills G."/>
            <person name="Bluhm B."/>
            <person name="Cannon C."/>
            <person name="Castanera R."/>
            <person name="Culley D."/>
            <person name="Daum C."/>
            <person name="Ezra D."/>
            <person name="Gonzalez J."/>
            <person name="Henrissat B."/>
            <person name="Kuo A."/>
            <person name="Liang C."/>
            <person name="Lipzen A."/>
            <person name="Lutzoni F."/>
            <person name="Magnuson J."/>
            <person name="Mondo S."/>
            <person name="Nolan M."/>
            <person name="Ohm R."/>
            <person name="Pangilinan J."/>
            <person name="Park H.-J."/>
            <person name="Ramirez L."/>
            <person name="Alfaro M."/>
            <person name="Sun H."/>
            <person name="Tritt A."/>
            <person name="Yoshinaga Y."/>
            <person name="Zwiers L.-H."/>
            <person name="Turgeon B."/>
            <person name="Goodwin S."/>
            <person name="Spatafora J."/>
            <person name="Crous P."/>
            <person name="Grigoriev I."/>
        </authorList>
    </citation>
    <scope>NUCLEOTIDE SEQUENCE</scope>
    <source>
        <strain evidence="7">CBS 121410</strain>
    </source>
</reference>
<protein>
    <submittedName>
        <fullName evidence="7">Kinase-like protein</fullName>
    </submittedName>
</protein>
<name>A0A9P4HZ53_9PEZI</name>
<evidence type="ECO:0000313" key="7">
    <source>
        <dbReference type="EMBL" id="KAF2087890.1"/>
    </source>
</evidence>
<evidence type="ECO:0000256" key="4">
    <source>
        <dbReference type="ARBA" id="ARBA00022777"/>
    </source>
</evidence>
<keyword evidence="1" id="KW-0723">Serine/threonine-protein kinase</keyword>
<evidence type="ECO:0000259" key="6">
    <source>
        <dbReference type="PROSITE" id="PS50011"/>
    </source>
</evidence>
<dbReference type="PANTHER" id="PTHR45646:SF11">
    <property type="entry name" value="SERINE_THREONINE-PROTEIN KINASE DOA"/>
    <property type="match status" value="1"/>
</dbReference>
<dbReference type="GO" id="GO:0005634">
    <property type="term" value="C:nucleus"/>
    <property type="evidence" value="ECO:0007669"/>
    <property type="project" value="TreeGrafter"/>
</dbReference>
<keyword evidence="5" id="KW-0067">ATP-binding</keyword>
<dbReference type="InterPro" id="IPR051175">
    <property type="entry name" value="CLK_kinases"/>
</dbReference>
<dbReference type="PANTHER" id="PTHR45646">
    <property type="entry name" value="SERINE/THREONINE-PROTEIN KINASE DOA-RELATED"/>
    <property type="match status" value="1"/>
</dbReference>
<dbReference type="Pfam" id="PF00069">
    <property type="entry name" value="Pkinase"/>
    <property type="match status" value="1"/>
</dbReference>
<dbReference type="GO" id="GO:0004674">
    <property type="term" value="F:protein serine/threonine kinase activity"/>
    <property type="evidence" value="ECO:0007669"/>
    <property type="project" value="UniProtKB-KW"/>
</dbReference>
<organism evidence="7 8">
    <name type="scientific">Saccharata proteae CBS 121410</name>
    <dbReference type="NCBI Taxonomy" id="1314787"/>
    <lineage>
        <taxon>Eukaryota</taxon>
        <taxon>Fungi</taxon>
        <taxon>Dikarya</taxon>
        <taxon>Ascomycota</taxon>
        <taxon>Pezizomycotina</taxon>
        <taxon>Dothideomycetes</taxon>
        <taxon>Dothideomycetes incertae sedis</taxon>
        <taxon>Botryosphaeriales</taxon>
        <taxon>Saccharataceae</taxon>
        <taxon>Saccharata</taxon>
    </lineage>
</organism>
<keyword evidence="8" id="KW-1185">Reference proteome</keyword>
<dbReference type="GO" id="GO:0005524">
    <property type="term" value="F:ATP binding"/>
    <property type="evidence" value="ECO:0007669"/>
    <property type="project" value="UniProtKB-KW"/>
</dbReference>
<dbReference type="PROSITE" id="PS50011">
    <property type="entry name" value="PROTEIN_KINASE_DOM"/>
    <property type="match status" value="1"/>
</dbReference>
<comment type="caution">
    <text evidence="7">The sequence shown here is derived from an EMBL/GenBank/DDBJ whole genome shotgun (WGS) entry which is preliminary data.</text>
</comment>
<dbReference type="InterPro" id="IPR011009">
    <property type="entry name" value="Kinase-like_dom_sf"/>
</dbReference>
<sequence>MCYHLDSRTRTLLSWGPHEYYPARIGEVLDSRYQIVGKLGYGSTSAFWMFGDLHDVYRAGNKYTKQKSRKENIELAHPGKDGMRTLEHSFSLPGADNTYQHISLVHEPMSVSLEEFASFANGVIPEEVLHEAIESILMALDLPHTEAGLIHTDLQAKNILYRIKDPGIFKHYEEAEMTHPVPRIINGDRIIYLTRRPRMSIALPMVIADWGERAPEVFLETPWNEKVDIWNLGVLIWNIFENRSLFHALDEQGDLCNGHHLAEMVALLGSPPPELVKNNVYGSKYFNEDEHPKWINIQDTSFEKLETRLTGANKERFLAFIRSMLKWDPAKRASAKELLQDERIDRVWD</sequence>
<keyword evidence="3" id="KW-0547">Nucleotide-binding</keyword>
<evidence type="ECO:0000256" key="3">
    <source>
        <dbReference type="ARBA" id="ARBA00022741"/>
    </source>
</evidence>
<proteinExistence type="predicted"/>
<evidence type="ECO:0000256" key="1">
    <source>
        <dbReference type="ARBA" id="ARBA00022527"/>
    </source>
</evidence>
<keyword evidence="4 7" id="KW-0418">Kinase</keyword>
<dbReference type="AlphaFoldDB" id="A0A9P4HZ53"/>
<evidence type="ECO:0000313" key="8">
    <source>
        <dbReference type="Proteomes" id="UP000799776"/>
    </source>
</evidence>